<evidence type="ECO:0000259" key="4">
    <source>
        <dbReference type="PROSITE" id="PS50106"/>
    </source>
</evidence>
<comment type="caution">
    <text evidence="5">The sequence shown here is derived from an EMBL/GenBank/DDBJ whole genome shotgun (WGS) entry which is preliminary data.</text>
</comment>
<dbReference type="Proteomes" id="UP000621307">
    <property type="component" value="Unassembled WGS sequence"/>
</dbReference>
<dbReference type="Gene3D" id="2.40.10.10">
    <property type="entry name" value="Trypsin-like serine proteases"/>
    <property type="match status" value="2"/>
</dbReference>
<dbReference type="EMBL" id="JACJQL010000002">
    <property type="protein sequence ID" value="MBD2250053.1"/>
    <property type="molecule type" value="Genomic_DNA"/>
</dbReference>
<dbReference type="PROSITE" id="PS50106">
    <property type="entry name" value="PDZ"/>
    <property type="match status" value="1"/>
</dbReference>
<evidence type="ECO:0000313" key="5">
    <source>
        <dbReference type="EMBL" id="MBD2250053.1"/>
    </source>
</evidence>
<dbReference type="PRINTS" id="PR00834">
    <property type="entry name" value="PROTEASES2C"/>
</dbReference>
<protein>
    <submittedName>
        <fullName evidence="5">Trypsin-like peptidase domain-containing protein</fullName>
    </submittedName>
</protein>
<sequence length="401" mass="42181">MNLSLKQLAVYLSLLVVGGSAGLLGSRYLLPQNRSFQQLKNVTVGLPAESLASSPVTGSAANNGGDNVNFIASAVQKVGPAVVRINATRKVANPISDVLKNPLLRRFFGEDEQPIPQERIERGTGSGFILSENGQLLTNAHVVADTDTVQVTLKDGRTFEGKVLGVDPITDVAVVKIPGRNLPTVNLGNSQNLIPGQWAIAIGNPLGLDNTVTIGIISATDRTSAQVGVPDKRVSFIQTDAAINPGNSGGPLLNAQGEVIGVNTAIRADAQGLGFAIPIETAARVANELFTKGSVQHPFLGIEMTDLSPSKKQQINIDHKLNIRQDTGVVIKSVLDDSPAKKAGLLPGDVIQKINGKTLKTSAQVQKLVESSTVGDILAVEVNRSGEILTLKVQSGVYPNR</sequence>
<dbReference type="InterPro" id="IPR009003">
    <property type="entry name" value="Peptidase_S1_PA"/>
</dbReference>
<keyword evidence="6" id="KW-1185">Reference proteome</keyword>
<dbReference type="InterPro" id="IPR048172">
    <property type="entry name" value="HhoA_HhoB_HtrA-like"/>
</dbReference>
<dbReference type="SUPFAM" id="SSF50156">
    <property type="entry name" value="PDZ domain-like"/>
    <property type="match status" value="1"/>
</dbReference>
<evidence type="ECO:0000256" key="2">
    <source>
        <dbReference type="ARBA" id="ARBA00022670"/>
    </source>
</evidence>
<keyword evidence="3" id="KW-0378">Hydrolase</keyword>
<dbReference type="InterPro" id="IPR001478">
    <property type="entry name" value="PDZ"/>
</dbReference>
<dbReference type="Pfam" id="PF13180">
    <property type="entry name" value="PDZ_2"/>
    <property type="match status" value="1"/>
</dbReference>
<dbReference type="InterPro" id="IPR043504">
    <property type="entry name" value="Peptidase_S1_PA_chymotrypsin"/>
</dbReference>
<dbReference type="InterPro" id="IPR036034">
    <property type="entry name" value="PDZ_sf"/>
</dbReference>
<comment type="similarity">
    <text evidence="1">Belongs to the peptidase S1C family.</text>
</comment>
<proteinExistence type="inferred from homology"/>
<organism evidence="5 6">
    <name type="scientific">Nostoc parmelioides FACHB-3921</name>
    <dbReference type="NCBI Taxonomy" id="2692909"/>
    <lineage>
        <taxon>Bacteria</taxon>
        <taxon>Bacillati</taxon>
        <taxon>Cyanobacteriota</taxon>
        <taxon>Cyanophyceae</taxon>
        <taxon>Nostocales</taxon>
        <taxon>Nostocaceae</taxon>
        <taxon>Nostoc</taxon>
    </lineage>
</organism>
<dbReference type="PANTHER" id="PTHR22939">
    <property type="entry name" value="SERINE PROTEASE FAMILY S1C HTRA-RELATED"/>
    <property type="match status" value="1"/>
</dbReference>
<reference evidence="5 6" key="1">
    <citation type="journal article" date="2020" name="ISME J.">
        <title>Comparative genomics reveals insights into cyanobacterial evolution and habitat adaptation.</title>
        <authorList>
            <person name="Chen M.Y."/>
            <person name="Teng W.K."/>
            <person name="Zhao L."/>
            <person name="Hu C.X."/>
            <person name="Zhou Y.K."/>
            <person name="Han B.P."/>
            <person name="Song L.R."/>
            <person name="Shu W.S."/>
        </authorList>
    </citation>
    <scope>NUCLEOTIDE SEQUENCE [LARGE SCALE GENOMIC DNA]</scope>
    <source>
        <strain evidence="5 6">FACHB-3921</strain>
    </source>
</reference>
<dbReference type="PANTHER" id="PTHR22939:SF129">
    <property type="entry name" value="SERINE PROTEASE HTRA2, MITOCHONDRIAL"/>
    <property type="match status" value="1"/>
</dbReference>
<dbReference type="NCBIfam" id="NF041521">
    <property type="entry name" value="HhoA_HhoB_HtrA"/>
    <property type="match status" value="1"/>
</dbReference>
<gene>
    <name evidence="5" type="ORF">H6G14_01860</name>
</gene>
<name>A0ABR8B867_9NOSO</name>
<feature type="domain" description="PDZ" evidence="4">
    <location>
        <begin position="284"/>
        <end position="386"/>
    </location>
</feature>
<dbReference type="SUPFAM" id="SSF50494">
    <property type="entry name" value="Trypsin-like serine proteases"/>
    <property type="match status" value="1"/>
</dbReference>
<dbReference type="Gene3D" id="2.30.42.10">
    <property type="match status" value="1"/>
</dbReference>
<dbReference type="SMART" id="SM00228">
    <property type="entry name" value="PDZ"/>
    <property type="match status" value="1"/>
</dbReference>
<evidence type="ECO:0000313" key="6">
    <source>
        <dbReference type="Proteomes" id="UP000621307"/>
    </source>
</evidence>
<accession>A0ABR8B867</accession>
<dbReference type="RefSeq" id="WP_190565465.1">
    <property type="nucleotide sequence ID" value="NZ_JACJQL010000002.1"/>
</dbReference>
<evidence type="ECO:0000256" key="3">
    <source>
        <dbReference type="ARBA" id="ARBA00022801"/>
    </source>
</evidence>
<dbReference type="Pfam" id="PF13365">
    <property type="entry name" value="Trypsin_2"/>
    <property type="match status" value="1"/>
</dbReference>
<dbReference type="InterPro" id="IPR001940">
    <property type="entry name" value="Peptidase_S1C"/>
</dbReference>
<evidence type="ECO:0000256" key="1">
    <source>
        <dbReference type="ARBA" id="ARBA00010541"/>
    </source>
</evidence>
<keyword evidence="2" id="KW-0645">Protease</keyword>